<evidence type="ECO:0000256" key="1">
    <source>
        <dbReference type="ARBA" id="ARBA00006100"/>
    </source>
</evidence>
<comment type="subcellular location">
    <subcellularLocation>
        <location evidence="2">Cytoplasm</location>
    </subcellularLocation>
</comment>
<proteinExistence type="inferred from homology"/>
<keyword evidence="2" id="KW-0963">Cytoplasm</keyword>
<dbReference type="SFLD" id="SFLDS00029">
    <property type="entry name" value="Radical_SAM"/>
    <property type="match status" value="1"/>
</dbReference>
<dbReference type="SFLD" id="SFLDF00288">
    <property type="entry name" value="HemN-like__clustered_with_nucl"/>
    <property type="match status" value="1"/>
</dbReference>
<dbReference type="InterPro" id="IPR023404">
    <property type="entry name" value="rSAM_horseshoe"/>
</dbReference>
<keyword evidence="2" id="KW-0949">S-adenosyl-L-methionine</keyword>
<keyword evidence="2" id="KW-0349">Heme</keyword>
<dbReference type="SUPFAM" id="SSF102114">
    <property type="entry name" value="Radical SAM enzymes"/>
    <property type="match status" value="1"/>
</dbReference>
<dbReference type="InterPro" id="IPR034505">
    <property type="entry name" value="Coproporphyrinogen-III_oxidase"/>
</dbReference>
<organism evidence="4 5">
    <name type="scientific">Winogradskyella immobilis</name>
    <dbReference type="NCBI Taxonomy" id="2816852"/>
    <lineage>
        <taxon>Bacteria</taxon>
        <taxon>Pseudomonadati</taxon>
        <taxon>Bacteroidota</taxon>
        <taxon>Flavobacteriia</taxon>
        <taxon>Flavobacteriales</taxon>
        <taxon>Flavobacteriaceae</taxon>
        <taxon>Winogradskyella</taxon>
    </lineage>
</organism>
<gene>
    <name evidence="4" type="primary">hemW</name>
    <name evidence="4" type="ORF">J1C55_00645</name>
</gene>
<protein>
    <recommendedName>
        <fullName evidence="2">Heme chaperone HemW</fullName>
    </recommendedName>
</protein>
<comment type="similarity">
    <text evidence="1">Belongs to the anaerobic coproporphyrinogen-III oxidase family. HemW subfamily.</text>
</comment>
<reference evidence="5" key="2">
    <citation type="submission" date="2023-07" db="EMBL/GenBank/DDBJ databases">
        <title>Genome of Winogradskyella sp. E313.</title>
        <authorList>
            <person name="Zhou Y."/>
        </authorList>
    </citation>
    <scope>NUCLEOTIDE SEQUENCE [LARGE SCALE GENOMIC DNA]</scope>
    <source>
        <strain evidence="5">E313</strain>
    </source>
</reference>
<dbReference type="SFLD" id="SFLDG01065">
    <property type="entry name" value="anaerobic_coproporphyrinogen-I"/>
    <property type="match status" value="1"/>
</dbReference>
<keyword evidence="2" id="KW-0408">Iron</keyword>
<dbReference type="Pfam" id="PF04055">
    <property type="entry name" value="Radical_SAM"/>
    <property type="match status" value="1"/>
</dbReference>
<dbReference type="InterPro" id="IPR006638">
    <property type="entry name" value="Elp3/MiaA/NifB-like_rSAM"/>
</dbReference>
<keyword evidence="2" id="KW-0004">4Fe-4S</keyword>
<dbReference type="EMBL" id="JAFMPT010000001">
    <property type="protein sequence ID" value="MCC1483083.1"/>
    <property type="molecule type" value="Genomic_DNA"/>
</dbReference>
<evidence type="ECO:0000256" key="2">
    <source>
        <dbReference type="RuleBase" id="RU364116"/>
    </source>
</evidence>
<dbReference type="SMART" id="SM00729">
    <property type="entry name" value="Elp3"/>
    <property type="match status" value="1"/>
</dbReference>
<dbReference type="Pfam" id="PF06969">
    <property type="entry name" value="HemN_C"/>
    <property type="match status" value="1"/>
</dbReference>
<dbReference type="InterPro" id="IPR007197">
    <property type="entry name" value="rSAM"/>
</dbReference>
<keyword evidence="2" id="KW-0479">Metal-binding</keyword>
<dbReference type="InterPro" id="IPR004559">
    <property type="entry name" value="HemW-like"/>
</dbReference>
<dbReference type="SFLD" id="SFLDF00562">
    <property type="entry name" value="HemN-like__clustered_with_heat"/>
    <property type="match status" value="1"/>
</dbReference>
<dbReference type="PANTHER" id="PTHR13932">
    <property type="entry name" value="COPROPORPHYRINIGEN III OXIDASE"/>
    <property type="match status" value="1"/>
</dbReference>
<dbReference type="Proteomes" id="UP000778797">
    <property type="component" value="Unassembled WGS sequence"/>
</dbReference>
<keyword evidence="5" id="KW-1185">Reference proteome</keyword>
<dbReference type="InterPro" id="IPR058240">
    <property type="entry name" value="rSAM_sf"/>
</dbReference>
<reference evidence="5" key="1">
    <citation type="submission" date="2021-03" db="EMBL/GenBank/DDBJ databases">
        <title>Genome of Cognatishimia sp. F0-27.</title>
        <authorList>
            <person name="Ping X."/>
        </authorList>
    </citation>
    <scope>NUCLEOTIDE SEQUENCE [LARGE SCALE GENOMIC DNA]</scope>
    <source>
        <strain evidence="5">E313</strain>
    </source>
</reference>
<evidence type="ECO:0000313" key="5">
    <source>
        <dbReference type="Proteomes" id="UP000778797"/>
    </source>
</evidence>
<dbReference type="Gene3D" id="3.80.30.20">
    <property type="entry name" value="tm_1862 like domain"/>
    <property type="match status" value="1"/>
</dbReference>
<name>A0ABS8EIP9_9FLAO</name>
<keyword evidence="2" id="KW-0411">Iron-sulfur</keyword>
<comment type="caution">
    <text evidence="4">The sequence shown here is derived from an EMBL/GenBank/DDBJ whole genome shotgun (WGS) entry which is preliminary data.</text>
</comment>
<dbReference type="NCBIfam" id="TIGR00539">
    <property type="entry name" value="hemN_rel"/>
    <property type="match status" value="1"/>
</dbReference>
<evidence type="ECO:0000259" key="3">
    <source>
        <dbReference type="PROSITE" id="PS51918"/>
    </source>
</evidence>
<dbReference type="InterPro" id="IPR010723">
    <property type="entry name" value="HemN_C"/>
</dbReference>
<dbReference type="PROSITE" id="PS51918">
    <property type="entry name" value="RADICAL_SAM"/>
    <property type="match status" value="1"/>
</dbReference>
<dbReference type="RefSeq" id="WP_227475499.1">
    <property type="nucleotide sequence ID" value="NZ_JAFMPT010000001.1"/>
</dbReference>
<comment type="function">
    <text evidence="2">Probably acts as a heme chaperone, transferring heme to an unknown acceptor. Binds one molecule of heme per monomer, possibly covalently. Binds 1 [4Fe-4S] cluster. The cluster is coordinated with 3 cysteines and an exchangeable S-adenosyl-L-methionine.</text>
</comment>
<evidence type="ECO:0000313" key="4">
    <source>
        <dbReference type="EMBL" id="MCC1483083.1"/>
    </source>
</evidence>
<feature type="domain" description="Radical SAM core" evidence="3">
    <location>
        <begin position="1"/>
        <end position="230"/>
    </location>
</feature>
<dbReference type="CDD" id="cd01335">
    <property type="entry name" value="Radical_SAM"/>
    <property type="match status" value="1"/>
</dbReference>
<keyword evidence="2" id="KW-0143">Chaperone</keyword>
<dbReference type="PANTHER" id="PTHR13932:SF5">
    <property type="entry name" value="RADICAL S-ADENOSYL METHIONINE DOMAIN-CONTAINING PROTEIN 1, MITOCHONDRIAL"/>
    <property type="match status" value="1"/>
</dbReference>
<accession>A0ABS8EIP9</accession>
<sequence length="375" mass="42586">MSGIYIHIPFCKQACHYCDFHFSTSLKKKDKLINALVGELELRKNEFNNITVETIYFGGGTPSILTNEELQLILNTIYKNYNVSKDPEITLEANPDDLSKDRIIQLSSSPINRLSVGIQSFFEADLKLMNRAHNAQEAKDCLSVATQYFSNISIDLIYGIPGATNTQWIENIKMALNYNVPHISSYALTVEPKTALATFIQKGIITDVDDEQAHDQFHILKDKLEASGYTHYELSNFGKPNYYSKNNSAYWQGKPYMGIGPSAHSFNGTQRGWNLRNNSKYIKTITENKLPIEIETLTNIDRYNEYIMTGLRTMWGVSLGKVEADFGQSYKKHLLEASQSFINQDLLYLDAEHLHVTKKGQFLSDGIASELFMLN</sequence>